<dbReference type="GO" id="GO:0004370">
    <property type="term" value="F:glycerol kinase activity"/>
    <property type="evidence" value="ECO:0007669"/>
    <property type="project" value="UniProtKB-EC"/>
</dbReference>
<evidence type="ECO:0000256" key="1">
    <source>
        <dbReference type="ARBA" id="ARBA00004496"/>
    </source>
</evidence>
<evidence type="ECO:0000256" key="12">
    <source>
        <dbReference type="ARBA" id="ARBA00045165"/>
    </source>
</evidence>
<keyword evidence="5" id="KW-0963">Cytoplasm</keyword>
<dbReference type="OrthoDB" id="6278781at2759"/>
<keyword evidence="17" id="KW-1185">Reference proteome</keyword>
<evidence type="ECO:0000259" key="15">
    <source>
        <dbReference type="Pfam" id="PF02782"/>
    </source>
</evidence>
<protein>
    <recommendedName>
        <fullName evidence="13">Glycerol kinase 5</fullName>
        <ecNumber evidence="4">2.7.1.30</ecNumber>
    </recommendedName>
    <alternativeName>
        <fullName evidence="11">ATP:glycerol 3-phosphotransferase 5</fullName>
    </alternativeName>
</protein>
<dbReference type="Pfam" id="PF00370">
    <property type="entry name" value="FGGY_N"/>
    <property type="match status" value="1"/>
</dbReference>
<keyword evidence="6" id="KW-0808">Transferase</keyword>
<dbReference type="PANTHER" id="PTHR10196">
    <property type="entry name" value="SUGAR KINASE"/>
    <property type="match status" value="1"/>
</dbReference>
<evidence type="ECO:0000256" key="13">
    <source>
        <dbReference type="ARBA" id="ARBA00047192"/>
    </source>
</evidence>
<evidence type="ECO:0000256" key="7">
    <source>
        <dbReference type="ARBA" id="ARBA00022741"/>
    </source>
</evidence>
<accession>A0A9N9TRR4</accession>
<dbReference type="GO" id="GO:0046167">
    <property type="term" value="P:glycerol-3-phosphate biosynthetic process"/>
    <property type="evidence" value="ECO:0007669"/>
    <property type="project" value="TreeGrafter"/>
</dbReference>
<evidence type="ECO:0000259" key="14">
    <source>
        <dbReference type="Pfam" id="PF00370"/>
    </source>
</evidence>
<comment type="pathway">
    <text evidence="2">Polyol metabolism; glycerol degradation via glycerol kinase pathway; sn-glycerol 3-phosphate from glycerol: step 1/1.</text>
</comment>
<dbReference type="InterPro" id="IPR018484">
    <property type="entry name" value="FGGY_N"/>
</dbReference>
<keyword evidence="9" id="KW-0319">Glycerol metabolism</keyword>
<dbReference type="FunFam" id="3.30.420.40:FF:000102">
    <property type="entry name" value="Putative glycerol kinase 5"/>
    <property type="match status" value="1"/>
</dbReference>
<comment type="subcellular location">
    <subcellularLocation>
        <location evidence="1">Cytoplasm</location>
    </subcellularLocation>
</comment>
<dbReference type="GO" id="GO:0006641">
    <property type="term" value="P:triglyceride metabolic process"/>
    <property type="evidence" value="ECO:0007669"/>
    <property type="project" value="TreeGrafter"/>
</dbReference>
<dbReference type="SUPFAM" id="SSF53067">
    <property type="entry name" value="Actin-like ATPase domain"/>
    <property type="match status" value="2"/>
</dbReference>
<name>A0A9N9TRR4_PHYSR</name>
<evidence type="ECO:0000256" key="10">
    <source>
        <dbReference type="ARBA" id="ARBA00022840"/>
    </source>
</evidence>
<dbReference type="GO" id="GO:0006071">
    <property type="term" value="P:glycerol metabolic process"/>
    <property type="evidence" value="ECO:0007669"/>
    <property type="project" value="UniProtKB-KW"/>
</dbReference>
<keyword evidence="8" id="KW-0418">Kinase</keyword>
<comment type="similarity">
    <text evidence="3">Belongs to the FGGY kinase family.</text>
</comment>
<dbReference type="Proteomes" id="UP001153712">
    <property type="component" value="Chromosome 4"/>
</dbReference>
<comment type="function">
    <text evidence="12">Skin-specific kinase that plays a key role in glycerol metabolism, catalyzing its phosphorylation to produce sn-glycerol 3-phosphate. Involved in skin-specific regulation of sterol regulatory element-binding protein (SREBP) processing and lipid biosynthesis.</text>
</comment>
<evidence type="ECO:0000256" key="9">
    <source>
        <dbReference type="ARBA" id="ARBA00022798"/>
    </source>
</evidence>
<dbReference type="GO" id="GO:0005524">
    <property type="term" value="F:ATP binding"/>
    <property type="evidence" value="ECO:0007669"/>
    <property type="project" value="UniProtKB-KW"/>
</dbReference>
<feature type="domain" description="Carbohydrate kinase FGGY C-terminal" evidence="15">
    <location>
        <begin position="279"/>
        <end position="465"/>
    </location>
</feature>
<proteinExistence type="inferred from homology"/>
<dbReference type="GO" id="GO:0005739">
    <property type="term" value="C:mitochondrion"/>
    <property type="evidence" value="ECO:0007669"/>
    <property type="project" value="TreeGrafter"/>
</dbReference>
<sequence length="518" mass="57843">MSQDCKGFIAALDVGTTTIKCHIINANARSIGFASEIVKLVYPQPGWVEIEPDEFFESILNVIQRAIKDSNVSVLQIQSLAISTQRASFLTWKRDTGEHLHNFITWMDLRASKLIKELNVSLATKALRWAAYFIYLGTCNKKFGMASKFMVRNNHVSGRFLWVLANIPSVKEAIKDDNLMFGTLDTWLLYKLTGGSTYVTDITNASSTGFYDPFVLDWGIIAKALKIPTHFMPAVVSNDYDFGKTLQKFFGVEIQIGCCMADQQSSVLGSCSFLEDDLKLTMGTGAFLDVNTAHRIHPSLNGMYPLVGYRIGKELTYVSEVPCTDAGSIIQWLLHCGMVDNPVITAEMALRVEDTKGVFFVPAFSGLGPPINNDEAATGFIGIKPLTQKEHLVRAVLESIVYQIVKTVDLLKAERTGDYRSIKVDGGLSQNDFICQLLADLTDLPVIRLYMSDIAVMGVSYVAGLSSGFWKNKEDFQSLCKVADTFTPNESMKYKMKCRTNYEEWLLAADRFKSWYSK</sequence>
<dbReference type="Gene3D" id="3.30.420.40">
    <property type="match status" value="2"/>
</dbReference>
<dbReference type="EC" id="2.7.1.30" evidence="4"/>
<dbReference type="InterPro" id="IPR043129">
    <property type="entry name" value="ATPase_NBD"/>
</dbReference>
<dbReference type="CDD" id="cd07793">
    <property type="entry name" value="ASKHA_NBD_FGGY_GK5-like"/>
    <property type="match status" value="1"/>
</dbReference>
<keyword evidence="7" id="KW-0547">Nucleotide-binding</keyword>
<evidence type="ECO:0000256" key="11">
    <source>
        <dbReference type="ARBA" id="ARBA00033026"/>
    </source>
</evidence>
<dbReference type="InterPro" id="IPR000577">
    <property type="entry name" value="Carb_kinase_FGGY"/>
</dbReference>
<dbReference type="Pfam" id="PF02782">
    <property type="entry name" value="FGGY_C"/>
    <property type="match status" value="1"/>
</dbReference>
<evidence type="ECO:0000256" key="2">
    <source>
        <dbReference type="ARBA" id="ARBA00005190"/>
    </source>
</evidence>
<dbReference type="PANTHER" id="PTHR10196:SF68">
    <property type="entry name" value="GLYCEROL KINASE 5-RELATED"/>
    <property type="match status" value="1"/>
</dbReference>
<feature type="domain" description="Carbohydrate kinase FGGY N-terminal" evidence="14">
    <location>
        <begin position="9"/>
        <end position="269"/>
    </location>
</feature>
<organism evidence="16 17">
    <name type="scientific">Phyllotreta striolata</name>
    <name type="common">Striped flea beetle</name>
    <name type="synonym">Crioceris striolata</name>
    <dbReference type="NCBI Taxonomy" id="444603"/>
    <lineage>
        <taxon>Eukaryota</taxon>
        <taxon>Metazoa</taxon>
        <taxon>Ecdysozoa</taxon>
        <taxon>Arthropoda</taxon>
        <taxon>Hexapoda</taxon>
        <taxon>Insecta</taxon>
        <taxon>Pterygota</taxon>
        <taxon>Neoptera</taxon>
        <taxon>Endopterygota</taxon>
        <taxon>Coleoptera</taxon>
        <taxon>Polyphaga</taxon>
        <taxon>Cucujiformia</taxon>
        <taxon>Chrysomeloidea</taxon>
        <taxon>Chrysomelidae</taxon>
        <taxon>Galerucinae</taxon>
        <taxon>Alticini</taxon>
        <taxon>Phyllotreta</taxon>
    </lineage>
</organism>
<dbReference type="InterPro" id="IPR018485">
    <property type="entry name" value="FGGY_C"/>
</dbReference>
<evidence type="ECO:0000256" key="3">
    <source>
        <dbReference type="ARBA" id="ARBA00009156"/>
    </source>
</evidence>
<dbReference type="EMBL" id="OU900097">
    <property type="protein sequence ID" value="CAG9860986.1"/>
    <property type="molecule type" value="Genomic_DNA"/>
</dbReference>
<evidence type="ECO:0000313" key="17">
    <source>
        <dbReference type="Proteomes" id="UP001153712"/>
    </source>
</evidence>
<evidence type="ECO:0000256" key="6">
    <source>
        <dbReference type="ARBA" id="ARBA00022679"/>
    </source>
</evidence>
<keyword evidence="10" id="KW-0067">ATP-binding</keyword>
<evidence type="ECO:0000256" key="5">
    <source>
        <dbReference type="ARBA" id="ARBA00022490"/>
    </source>
</evidence>
<dbReference type="AlphaFoldDB" id="A0A9N9TRR4"/>
<dbReference type="PIRSF" id="PIRSF000538">
    <property type="entry name" value="GlpK"/>
    <property type="match status" value="1"/>
</dbReference>
<dbReference type="FunFam" id="3.30.420.40:FF:000104">
    <property type="entry name" value="putative glycerol kinase 5"/>
    <property type="match status" value="1"/>
</dbReference>
<gene>
    <name evidence="16" type="ORF">PHYEVI_LOCUS7333</name>
</gene>
<reference evidence="16" key="1">
    <citation type="submission" date="2022-01" db="EMBL/GenBank/DDBJ databases">
        <authorList>
            <person name="King R."/>
        </authorList>
    </citation>
    <scope>NUCLEOTIDE SEQUENCE</scope>
</reference>
<evidence type="ECO:0000313" key="16">
    <source>
        <dbReference type="EMBL" id="CAG9860986.1"/>
    </source>
</evidence>
<dbReference type="InterPro" id="IPR037444">
    <property type="entry name" value="GK5"/>
</dbReference>
<evidence type="ECO:0000256" key="8">
    <source>
        <dbReference type="ARBA" id="ARBA00022777"/>
    </source>
</evidence>
<evidence type="ECO:0000256" key="4">
    <source>
        <dbReference type="ARBA" id="ARBA00012099"/>
    </source>
</evidence>